<dbReference type="EMBL" id="VIFY01000019">
    <property type="protein sequence ID" value="TQB75502.1"/>
    <property type="molecule type" value="Genomic_DNA"/>
</dbReference>
<feature type="signal peptide" evidence="1">
    <location>
        <begin position="1"/>
        <end position="30"/>
    </location>
</feature>
<evidence type="ECO:0000313" key="2">
    <source>
        <dbReference type="EMBL" id="TQB75502.1"/>
    </source>
</evidence>
<comment type="caution">
    <text evidence="2">The sequence shown here is derived from an EMBL/GenBank/DDBJ whole genome shotgun (WGS) entry which is preliminary data.</text>
</comment>
<dbReference type="Proteomes" id="UP000319663">
    <property type="component" value="Unassembled WGS sequence"/>
</dbReference>
<keyword evidence="3" id="KW-1185">Reference proteome</keyword>
<feature type="chain" id="PRO_5021378480" evidence="1">
    <location>
        <begin position="31"/>
        <end position="248"/>
    </location>
</feature>
<name>A0A507R3W3_MONPU</name>
<gene>
    <name evidence="2" type="ORF">MPDQ_002795</name>
</gene>
<proteinExistence type="predicted"/>
<protein>
    <submittedName>
        <fullName evidence="2">Uncharacterized protein</fullName>
    </submittedName>
</protein>
<sequence>MAVQSIMHLLASSGLLLVIVLAMIIQPIRANYCQFWSPDCIDPLAQTAVPFNFEPLYPDPLYLFYAFDASTDGSTGQPVTKTSFWLRYGGTRVNRVAINGNRTLEIAMRVGNLTGYPAGGHNACEYVLGSQCTETITQTLQYGIYGHILSGQNYTNPLATILTQMQMYTPANFSSFASEISSPQSVEMQSSGSTNSPWATWYTHDLTSASQSDQVAVAIVSRSPAYGWTTPPSLSDIQVELVCIQAPS</sequence>
<organism evidence="2 3">
    <name type="scientific">Monascus purpureus</name>
    <name type="common">Red mold</name>
    <name type="synonym">Monascus anka</name>
    <dbReference type="NCBI Taxonomy" id="5098"/>
    <lineage>
        <taxon>Eukaryota</taxon>
        <taxon>Fungi</taxon>
        <taxon>Dikarya</taxon>
        <taxon>Ascomycota</taxon>
        <taxon>Pezizomycotina</taxon>
        <taxon>Eurotiomycetes</taxon>
        <taxon>Eurotiomycetidae</taxon>
        <taxon>Eurotiales</taxon>
        <taxon>Aspergillaceae</taxon>
        <taxon>Monascus</taxon>
    </lineage>
</organism>
<keyword evidence="1" id="KW-0732">Signal</keyword>
<evidence type="ECO:0000256" key="1">
    <source>
        <dbReference type="SAM" id="SignalP"/>
    </source>
</evidence>
<dbReference type="AlphaFoldDB" id="A0A507R3W3"/>
<reference evidence="2 3" key="1">
    <citation type="submission" date="2019-06" db="EMBL/GenBank/DDBJ databases">
        <title>Wine fermentation using esterase from Monascus purpureus.</title>
        <authorList>
            <person name="Geng C."/>
            <person name="Zhang Y."/>
        </authorList>
    </citation>
    <scope>NUCLEOTIDE SEQUENCE [LARGE SCALE GENOMIC DNA]</scope>
    <source>
        <strain evidence="2">HQ1</strain>
    </source>
</reference>
<accession>A0A507R3W3</accession>
<evidence type="ECO:0000313" key="3">
    <source>
        <dbReference type="Proteomes" id="UP000319663"/>
    </source>
</evidence>